<sequence length="562" mass="57114">MSGPHRLPETAPARFGAAIDRTEPIGFRLDGRPRTGLYGDTLASALLAGGRTVFGRSPLLGRPRGLTALGFDDAAAWAAAEGERDLRPADELVLSEGATFRTVPAWRAGPSLALGARAGFGPESRLPSLGRRLFERVSRQAALPIATTRELPPRMAARFESCDVLVVGAGLAGLAAAKAARSAGLDVRVAEASLRPGGLADLYDGTIDGLPAAAWVAQTAGDLADAGALWLGTRALQVDRSGSAHLLERVRGQLGLLRVAAQLVVVASGWRERPLPFADNDRPGVMLATTARALLRRHAVAPGVRVVVATTGDEGYRTAVDLKDAGVEVEMILDARDDPQGPAVDVAKAAGVSMSFASVATGVETDKSGERLKAVRAANRDGAGLGARTLFADALVVSGGLAARSELGEAGDRVIVAAAGFNARDALAGGAAAGAEAARRLEVGLASAPPVAEIPADEPDGGLDLYMAGLDAQAARTAFVDFGADVTAADVAEAAAMGVDGPQVMARWLGLGRGLDGGGAAAGLPQAAFGRIHGEAPSPAGPVQGPRWTLAALAAAASVEPY</sequence>
<proteinExistence type="predicted"/>
<dbReference type="Proteomes" id="UP001143400">
    <property type="component" value="Unassembled WGS sequence"/>
</dbReference>
<comment type="caution">
    <text evidence="3">The sequence shown here is derived from an EMBL/GenBank/DDBJ whole genome shotgun (WGS) entry which is preliminary data.</text>
</comment>
<feature type="domain" description="FAD/NAD(P)-binding" evidence="2">
    <location>
        <begin position="163"/>
        <end position="408"/>
    </location>
</feature>
<dbReference type="Proteomes" id="UP000758856">
    <property type="component" value="Unassembled WGS sequence"/>
</dbReference>
<reference evidence="3" key="3">
    <citation type="submission" date="2023-01" db="EMBL/GenBank/DDBJ databases">
        <authorList>
            <person name="Sun Q."/>
            <person name="Evtushenko L."/>
        </authorList>
    </citation>
    <scope>NUCLEOTIDE SEQUENCE</scope>
    <source>
        <strain evidence="3">VKM B-1606</strain>
    </source>
</reference>
<protein>
    <submittedName>
        <fullName evidence="4">Sarcosine oxidase subunit alpha</fullName>
        <ecNumber evidence="4">1.5.3.1</ecNumber>
    </submittedName>
</protein>
<evidence type="ECO:0000259" key="2">
    <source>
        <dbReference type="Pfam" id="PF07992"/>
    </source>
</evidence>
<dbReference type="Pfam" id="PF13510">
    <property type="entry name" value="Fer2_4"/>
    <property type="match status" value="1"/>
</dbReference>
<dbReference type="InterPro" id="IPR042204">
    <property type="entry name" value="2Fe-2S-bd_N"/>
</dbReference>
<reference evidence="4 5" key="2">
    <citation type="submission" date="2021-01" db="EMBL/GenBank/DDBJ databases">
        <title>Genomic Encyclopedia of Type Strains, Phase IV (KMG-IV): sequencing the most valuable type-strain genomes for metagenomic binning, comparative biology and taxonomic classification.</title>
        <authorList>
            <person name="Goeker M."/>
        </authorList>
    </citation>
    <scope>NUCLEOTIDE SEQUENCE [LARGE SCALE GENOMIC DNA]</scope>
    <source>
        <strain evidence="4 5">DSM 6130</strain>
    </source>
</reference>
<dbReference type="SUPFAM" id="SSF51905">
    <property type="entry name" value="FAD/NAD(P)-binding domain"/>
    <property type="match status" value="1"/>
</dbReference>
<organism evidence="3 6">
    <name type="scientific">Methylopila capsulata</name>
    <dbReference type="NCBI Taxonomy" id="61654"/>
    <lineage>
        <taxon>Bacteria</taxon>
        <taxon>Pseudomonadati</taxon>
        <taxon>Pseudomonadota</taxon>
        <taxon>Alphaproteobacteria</taxon>
        <taxon>Hyphomicrobiales</taxon>
        <taxon>Methylopilaceae</taxon>
        <taxon>Methylopila</taxon>
    </lineage>
</organism>
<accession>A0A9W6ITM6</accession>
<evidence type="ECO:0000313" key="5">
    <source>
        <dbReference type="Proteomes" id="UP000758856"/>
    </source>
</evidence>
<dbReference type="GO" id="GO:0008115">
    <property type="term" value="F:sarcosine oxidase activity"/>
    <property type="evidence" value="ECO:0007669"/>
    <property type="project" value="UniProtKB-EC"/>
</dbReference>
<dbReference type="InterPro" id="IPR051691">
    <property type="entry name" value="Metab_Enz_Cyan_OpOx_G3PDH"/>
</dbReference>
<dbReference type="EMBL" id="JAFBCY010000003">
    <property type="protein sequence ID" value="MBM7852092.1"/>
    <property type="molecule type" value="Genomic_DNA"/>
</dbReference>
<dbReference type="EMBL" id="BSFF01000003">
    <property type="protein sequence ID" value="GLK56298.1"/>
    <property type="molecule type" value="Genomic_DNA"/>
</dbReference>
<dbReference type="Pfam" id="PF07992">
    <property type="entry name" value="Pyr_redox_2"/>
    <property type="match status" value="1"/>
</dbReference>
<dbReference type="AlphaFoldDB" id="A0A9W6ITM6"/>
<dbReference type="InterPro" id="IPR023753">
    <property type="entry name" value="FAD/NAD-binding_dom"/>
</dbReference>
<dbReference type="Gene3D" id="3.10.20.440">
    <property type="entry name" value="2Fe-2S iron-sulphur cluster binding domain, sarcosine oxidase, alpha subunit, N-terminal domain"/>
    <property type="match status" value="1"/>
</dbReference>
<dbReference type="Gene3D" id="3.50.50.60">
    <property type="entry name" value="FAD/NAD(P)-binding domain"/>
    <property type="match status" value="3"/>
</dbReference>
<evidence type="ECO:0000256" key="1">
    <source>
        <dbReference type="ARBA" id="ARBA00023002"/>
    </source>
</evidence>
<dbReference type="EC" id="1.5.3.1" evidence="4"/>
<gene>
    <name evidence="3" type="ORF">GCM10008170_23170</name>
    <name evidence="4" type="ORF">JOD31_002334</name>
</gene>
<dbReference type="PANTHER" id="PTHR42949">
    <property type="entry name" value="ANAEROBIC GLYCEROL-3-PHOSPHATE DEHYDROGENASE SUBUNIT B"/>
    <property type="match status" value="1"/>
</dbReference>
<keyword evidence="1 4" id="KW-0560">Oxidoreductase</keyword>
<keyword evidence="5" id="KW-1185">Reference proteome</keyword>
<evidence type="ECO:0000313" key="6">
    <source>
        <dbReference type="Proteomes" id="UP001143400"/>
    </source>
</evidence>
<evidence type="ECO:0000313" key="4">
    <source>
        <dbReference type="EMBL" id="MBM7852092.1"/>
    </source>
</evidence>
<evidence type="ECO:0000313" key="3">
    <source>
        <dbReference type="EMBL" id="GLK56298.1"/>
    </source>
</evidence>
<dbReference type="RefSeq" id="WP_204950523.1">
    <property type="nucleotide sequence ID" value="NZ_BSFF01000003.1"/>
</dbReference>
<dbReference type="PRINTS" id="PR00469">
    <property type="entry name" value="PNDRDTASEII"/>
</dbReference>
<reference evidence="3" key="1">
    <citation type="journal article" date="2014" name="Int. J. Syst. Evol. Microbiol.">
        <title>Complete genome sequence of Corynebacterium casei LMG S-19264T (=DSM 44701T), isolated from a smear-ripened cheese.</title>
        <authorList>
            <consortium name="US DOE Joint Genome Institute (JGI-PGF)"/>
            <person name="Walter F."/>
            <person name="Albersmeier A."/>
            <person name="Kalinowski J."/>
            <person name="Ruckert C."/>
        </authorList>
    </citation>
    <scope>NUCLEOTIDE SEQUENCE</scope>
    <source>
        <strain evidence="3">VKM B-1606</strain>
    </source>
</reference>
<dbReference type="InterPro" id="IPR036188">
    <property type="entry name" value="FAD/NAD-bd_sf"/>
</dbReference>
<name>A0A9W6ITM6_9HYPH</name>
<dbReference type="PANTHER" id="PTHR42949:SF3">
    <property type="entry name" value="ANAEROBIC GLYCEROL-3-PHOSPHATE DEHYDROGENASE SUBUNIT B"/>
    <property type="match status" value="1"/>
</dbReference>